<dbReference type="PANTHER" id="PTHR33938:SF8">
    <property type="entry name" value="CARBOXYLIC ESTER HYDROLASE"/>
    <property type="match status" value="1"/>
</dbReference>
<evidence type="ECO:0000256" key="7">
    <source>
        <dbReference type="ARBA" id="ARBA00023157"/>
    </source>
</evidence>
<feature type="signal peptide" evidence="8">
    <location>
        <begin position="1"/>
        <end position="22"/>
    </location>
</feature>
<evidence type="ECO:0000256" key="5">
    <source>
        <dbReference type="ARBA" id="ARBA00022801"/>
    </source>
</evidence>
<evidence type="ECO:0000256" key="4">
    <source>
        <dbReference type="ARBA" id="ARBA00022729"/>
    </source>
</evidence>
<sequence length="525" mass="56882">MSKFEMSFYNIILLNIFGLVSAYTQQPLQSSLDCVGLKISSAPGTKIIAYHNSEVYNYSLAWYTGLNFCNVSIQFTHPGANDVVLVAVWLPLEDWNGRFQGTGGGGLYAGIFDTMLAPAVDLGYAGASTDAGLAKNGTIDPGSGAWILKSDGTVDIDLVVNFNHRAAHDMAVIGKAVTKAFYGKSPKYSYWNGCSTGGRQGYSEAQRYPLDFDGILANAPANFYSRLVLADFWPSIVLANVKSPPQCVFEAFRNDTIAMCDALDGVEDGFISDPSICHYDPQLLVGSIVECGMLGNVTITPEDATVVVMILEGAKSTTGEQLWFGIPPGASFDGLANTTVYSNGSVLPVPFSAPEFWIRYFIYQDPEFETLQMTFHDFQIAFALSVAKYAVIFGSEDPDLTEFGKSGGKLLSWHGLADQYISPEGTIKFRKEVERLADSSEIVDDYYRLFLAPGVAHCVGNGPAPVDPLSALVDWVERGLAPDTLPASVTKPSGTIVKRDICRYPLISKYNGYGDPNNSGSFTCI</sequence>
<name>A0ABR4P7M4_9HELO</name>
<evidence type="ECO:0000256" key="8">
    <source>
        <dbReference type="RuleBase" id="RU361238"/>
    </source>
</evidence>
<dbReference type="PANTHER" id="PTHR33938">
    <property type="entry name" value="FERULOYL ESTERASE B-RELATED"/>
    <property type="match status" value="1"/>
</dbReference>
<keyword evidence="10" id="KW-1185">Reference proteome</keyword>
<evidence type="ECO:0000256" key="3">
    <source>
        <dbReference type="ARBA" id="ARBA00022723"/>
    </source>
</evidence>
<proteinExistence type="inferred from homology"/>
<gene>
    <name evidence="9" type="ORF">PVAG01_09537</name>
</gene>
<keyword evidence="3" id="KW-0479">Metal-binding</keyword>
<dbReference type="EC" id="3.1.1.-" evidence="8"/>
<evidence type="ECO:0000256" key="1">
    <source>
        <dbReference type="ARBA" id="ARBA00006249"/>
    </source>
</evidence>
<keyword evidence="7" id="KW-1015">Disulfide bond</keyword>
<dbReference type="SUPFAM" id="SSF53474">
    <property type="entry name" value="alpha/beta-Hydrolases"/>
    <property type="match status" value="1"/>
</dbReference>
<keyword evidence="2" id="KW-0719">Serine esterase</keyword>
<feature type="chain" id="PRO_5044958301" description="Carboxylic ester hydrolase" evidence="8">
    <location>
        <begin position="23"/>
        <end position="525"/>
    </location>
</feature>
<dbReference type="Pfam" id="PF07519">
    <property type="entry name" value="Tannase"/>
    <property type="match status" value="1"/>
</dbReference>
<accession>A0ABR4P7M4</accession>
<organism evidence="9 10">
    <name type="scientific">Phlyctema vagabunda</name>
    <dbReference type="NCBI Taxonomy" id="108571"/>
    <lineage>
        <taxon>Eukaryota</taxon>
        <taxon>Fungi</taxon>
        <taxon>Dikarya</taxon>
        <taxon>Ascomycota</taxon>
        <taxon>Pezizomycotina</taxon>
        <taxon>Leotiomycetes</taxon>
        <taxon>Helotiales</taxon>
        <taxon>Dermateaceae</taxon>
        <taxon>Phlyctema</taxon>
    </lineage>
</organism>
<keyword evidence="5 8" id="KW-0378">Hydrolase</keyword>
<evidence type="ECO:0000313" key="10">
    <source>
        <dbReference type="Proteomes" id="UP001629113"/>
    </source>
</evidence>
<evidence type="ECO:0000256" key="2">
    <source>
        <dbReference type="ARBA" id="ARBA00022487"/>
    </source>
</evidence>
<evidence type="ECO:0000256" key="6">
    <source>
        <dbReference type="ARBA" id="ARBA00022837"/>
    </source>
</evidence>
<dbReference type="Proteomes" id="UP001629113">
    <property type="component" value="Unassembled WGS sequence"/>
</dbReference>
<protein>
    <recommendedName>
        <fullName evidence="8">Carboxylic ester hydrolase</fullName>
        <ecNumber evidence="8">3.1.1.-</ecNumber>
    </recommendedName>
</protein>
<dbReference type="EMBL" id="JBFCZG010000008">
    <property type="protein sequence ID" value="KAL3419315.1"/>
    <property type="molecule type" value="Genomic_DNA"/>
</dbReference>
<reference evidence="9 10" key="1">
    <citation type="submission" date="2024-06" db="EMBL/GenBank/DDBJ databases">
        <title>Complete genome of Phlyctema vagabunda strain 19-DSS-EL-015.</title>
        <authorList>
            <person name="Fiorenzani C."/>
        </authorList>
    </citation>
    <scope>NUCLEOTIDE SEQUENCE [LARGE SCALE GENOMIC DNA]</scope>
    <source>
        <strain evidence="9 10">19-DSS-EL-015</strain>
    </source>
</reference>
<evidence type="ECO:0000313" key="9">
    <source>
        <dbReference type="EMBL" id="KAL3419315.1"/>
    </source>
</evidence>
<comment type="similarity">
    <text evidence="1 8">Belongs to the tannase family.</text>
</comment>
<keyword evidence="4 8" id="KW-0732">Signal</keyword>
<dbReference type="InterPro" id="IPR011118">
    <property type="entry name" value="Tannase/feruloyl_esterase"/>
</dbReference>
<dbReference type="InterPro" id="IPR029058">
    <property type="entry name" value="AB_hydrolase_fold"/>
</dbReference>
<comment type="caution">
    <text evidence="9">The sequence shown here is derived from an EMBL/GenBank/DDBJ whole genome shotgun (WGS) entry which is preliminary data.</text>
</comment>
<keyword evidence="6" id="KW-0106">Calcium</keyword>